<evidence type="ECO:0000256" key="4">
    <source>
        <dbReference type="ARBA" id="ARBA00022741"/>
    </source>
</evidence>
<dbReference type="SMART" id="SM00382">
    <property type="entry name" value="AAA"/>
    <property type="match status" value="1"/>
</dbReference>
<evidence type="ECO:0000256" key="7">
    <source>
        <dbReference type="ARBA" id="ARBA00022967"/>
    </source>
</evidence>
<dbReference type="FunFam" id="3.40.50.12240:FF:000002">
    <property type="entry name" value="Flagellum-specific ATP synthase FliI"/>
    <property type="match status" value="1"/>
</dbReference>
<gene>
    <name evidence="10" type="primary">fliI</name>
    <name evidence="10" type="ORF">BMW22_35475</name>
</gene>
<comment type="catalytic activity">
    <reaction evidence="8">
        <text>ATP + H2O + cellular proteinSide 1 = ADP + phosphate + cellular proteinSide 2.</text>
        <dbReference type="EC" id="7.4.2.8"/>
    </reaction>
</comment>
<evidence type="ECO:0000313" key="11">
    <source>
        <dbReference type="Proteomes" id="UP000183050"/>
    </source>
</evidence>
<dbReference type="InterPro" id="IPR004100">
    <property type="entry name" value="ATPase_F1/V1/A1_a/bsu_N"/>
</dbReference>
<dbReference type="Pfam" id="PF02874">
    <property type="entry name" value="ATP-synt_ab_N"/>
    <property type="match status" value="1"/>
</dbReference>
<evidence type="ECO:0000256" key="6">
    <source>
        <dbReference type="ARBA" id="ARBA00022927"/>
    </source>
</evidence>
<keyword evidence="4" id="KW-0547">Nucleotide-binding</keyword>
<keyword evidence="3" id="KW-0963">Cytoplasm</keyword>
<dbReference type="GO" id="GO:0030257">
    <property type="term" value="C:type III protein secretion system complex"/>
    <property type="evidence" value="ECO:0007669"/>
    <property type="project" value="InterPro"/>
</dbReference>
<dbReference type="Pfam" id="PF18269">
    <property type="entry name" value="T3SS_ATPase_C"/>
    <property type="match status" value="1"/>
</dbReference>
<proteinExistence type="predicted"/>
<dbReference type="GO" id="GO:0046933">
    <property type="term" value="F:proton-transporting ATP synthase activity, rotational mechanism"/>
    <property type="evidence" value="ECO:0007669"/>
    <property type="project" value="TreeGrafter"/>
</dbReference>
<evidence type="ECO:0000256" key="2">
    <source>
        <dbReference type="ARBA" id="ARBA00022448"/>
    </source>
</evidence>
<dbReference type="InterPro" id="IPR003593">
    <property type="entry name" value="AAA+_ATPase"/>
</dbReference>
<protein>
    <submittedName>
        <fullName evidence="10">Flagellum-specific ATP synthase FliI</fullName>
    </submittedName>
</protein>
<dbReference type="CDD" id="cd18117">
    <property type="entry name" value="ATP-synt_flagellum-secretory_path_III_N"/>
    <property type="match status" value="1"/>
</dbReference>
<reference evidence="10 11" key="1">
    <citation type="submission" date="2016-11" db="EMBL/GenBank/DDBJ databases">
        <title>Rhizobium leguminosarum bv. viciae strain Vaf12 isolated from Vavilovia formosa root nodules from Russia, Dagestan.</title>
        <authorList>
            <person name="Kimeklis A."/>
        </authorList>
    </citation>
    <scope>NUCLEOTIDE SEQUENCE [LARGE SCALE GENOMIC DNA]</scope>
    <source>
        <strain evidence="10 11">Vaf-108</strain>
        <plasmid evidence="11">Plasmid unnamed3 sequence</plasmid>
    </source>
</reference>
<keyword evidence="5" id="KW-0067">ATP-binding</keyword>
<comment type="subcellular location">
    <subcellularLocation>
        <location evidence="1">Cytoplasm</location>
    </subcellularLocation>
</comment>
<dbReference type="InterPro" id="IPR040627">
    <property type="entry name" value="T3SS_ATPase_C"/>
</dbReference>
<dbReference type="SUPFAM" id="SSF52540">
    <property type="entry name" value="P-loop containing nucleoside triphosphate hydrolases"/>
    <property type="match status" value="1"/>
</dbReference>
<dbReference type="AlphaFoldDB" id="A0A1L3ZM50"/>
<dbReference type="Proteomes" id="UP000183050">
    <property type="component" value="Plasmid unnamed3"/>
</dbReference>
<evidence type="ECO:0000256" key="5">
    <source>
        <dbReference type="ARBA" id="ARBA00022840"/>
    </source>
</evidence>
<evidence type="ECO:0000313" key="10">
    <source>
        <dbReference type="EMBL" id="API56745.1"/>
    </source>
</evidence>
<dbReference type="InterPro" id="IPR005714">
    <property type="entry name" value="ATPase_T3SS_FliI/YscN"/>
</dbReference>
<dbReference type="InterPro" id="IPR000194">
    <property type="entry name" value="ATPase_F1/V1/A1_a/bsu_nucl-bd"/>
</dbReference>
<organism evidence="10 11">
    <name type="scientific">Rhizobium leguminosarum</name>
    <dbReference type="NCBI Taxonomy" id="384"/>
    <lineage>
        <taxon>Bacteria</taxon>
        <taxon>Pseudomonadati</taxon>
        <taxon>Pseudomonadota</taxon>
        <taxon>Alphaproteobacteria</taxon>
        <taxon>Hyphomicrobiales</taxon>
        <taxon>Rhizobiaceae</taxon>
        <taxon>Rhizobium/Agrobacterium group</taxon>
        <taxon>Rhizobium</taxon>
    </lineage>
</organism>
<dbReference type="InterPro" id="IPR050053">
    <property type="entry name" value="ATPase_alpha/beta_chains"/>
</dbReference>
<dbReference type="GO" id="GO:0030254">
    <property type="term" value="P:protein secretion by the type III secretion system"/>
    <property type="evidence" value="ECO:0007669"/>
    <property type="project" value="InterPro"/>
</dbReference>
<evidence type="ECO:0000256" key="8">
    <source>
        <dbReference type="ARBA" id="ARBA00034006"/>
    </source>
</evidence>
<dbReference type="NCBIfam" id="TIGR01026">
    <property type="entry name" value="fliI_yscN"/>
    <property type="match status" value="1"/>
</dbReference>
<keyword evidence="10" id="KW-0614">Plasmid</keyword>
<keyword evidence="7" id="KW-1278">Translocase</keyword>
<dbReference type="GO" id="GO:0005524">
    <property type="term" value="F:ATP binding"/>
    <property type="evidence" value="ECO:0007669"/>
    <property type="project" value="UniProtKB-KW"/>
</dbReference>
<dbReference type="Gene3D" id="3.40.50.12240">
    <property type="match status" value="1"/>
</dbReference>
<keyword evidence="2" id="KW-0813">Transport</keyword>
<evidence type="ECO:0000259" key="9">
    <source>
        <dbReference type="SMART" id="SM00382"/>
    </source>
</evidence>
<dbReference type="PANTHER" id="PTHR15184:SF9">
    <property type="entry name" value="SPI-1 TYPE 3 SECRETION SYSTEM ATPASE"/>
    <property type="match status" value="1"/>
</dbReference>
<keyword evidence="6" id="KW-0653">Protein transport</keyword>
<dbReference type="GO" id="GO:0016887">
    <property type="term" value="F:ATP hydrolysis activity"/>
    <property type="evidence" value="ECO:0007669"/>
    <property type="project" value="InterPro"/>
</dbReference>
<dbReference type="InterPro" id="IPR027417">
    <property type="entry name" value="P-loop_NTPase"/>
</dbReference>
<dbReference type="PANTHER" id="PTHR15184">
    <property type="entry name" value="ATP SYNTHASE"/>
    <property type="match status" value="1"/>
</dbReference>
<dbReference type="GO" id="GO:0008564">
    <property type="term" value="F:protein-exporting ATPase activity"/>
    <property type="evidence" value="ECO:0007669"/>
    <property type="project" value="UniProtKB-EC"/>
</dbReference>
<dbReference type="CDD" id="cd01136">
    <property type="entry name" value="ATPase_flagellum-secretory_path_III"/>
    <property type="match status" value="1"/>
</dbReference>
<evidence type="ECO:0000256" key="1">
    <source>
        <dbReference type="ARBA" id="ARBA00004496"/>
    </source>
</evidence>
<sequence length="454" mass="48937">MACANRSPRSWRPRAVVEALARLEKAIDQTRTRRASGRVTGVSGLLVRANVPAVRIGELCELREPGTDEVRFADVVGIEGETALLSLHGTTRGISVRTEVIPTGREPVIVVGDFLLGAVIDAHGNIIRKAEGVAGRADKTNQPLYAPPPAPLTRRPVARHLPVGIPAIDGLLTCGEGQRIGIFGPPGAGKSTLVSDIVKNVDADVVVCALVGERGREIGEFVELVMPAGARSNAVLVTATSERPALERFKAVLTATAIAEHFRDRGKRVVLVVDSVTRLARALREIGLAAGEPPVRRGFPPSVFALLPQIFERAGNSTEGTMTAFYTVLVEGEERTDPIAEETRALLDGHIVLSDRIAQAGQFPAIDILASRSRTMNAVVTETHRRASDRLRSMLALYKEVELLIRVGEYQEGRDAVIDEAVRKRAQIGNFLFGGHAKALSFEETVARLLELAR</sequence>
<dbReference type="Pfam" id="PF00006">
    <property type="entry name" value="ATP-synt_ab"/>
    <property type="match status" value="1"/>
</dbReference>
<evidence type="ECO:0000256" key="3">
    <source>
        <dbReference type="ARBA" id="ARBA00022490"/>
    </source>
</evidence>
<dbReference type="GO" id="GO:0005737">
    <property type="term" value="C:cytoplasm"/>
    <property type="evidence" value="ECO:0007669"/>
    <property type="project" value="UniProtKB-SubCell"/>
</dbReference>
<feature type="domain" description="AAA+ ATPase" evidence="9">
    <location>
        <begin position="176"/>
        <end position="358"/>
    </location>
</feature>
<geneLocation type="plasmid" evidence="11">
    <name>unnamed3 sequence</name>
</geneLocation>
<dbReference type="PROSITE" id="PS00152">
    <property type="entry name" value="ATPASE_ALPHA_BETA"/>
    <property type="match status" value="1"/>
</dbReference>
<accession>A0A1L3ZM50</accession>
<name>A0A1L3ZM50_RHILE</name>
<dbReference type="InterPro" id="IPR020003">
    <property type="entry name" value="ATPase_a/bsu_AS"/>
</dbReference>
<dbReference type="EMBL" id="CP018231">
    <property type="protein sequence ID" value="API56745.1"/>
    <property type="molecule type" value="Genomic_DNA"/>
</dbReference>